<dbReference type="Pfam" id="PF07635">
    <property type="entry name" value="PSCyt1"/>
    <property type="match status" value="1"/>
</dbReference>
<dbReference type="GO" id="GO:0009055">
    <property type="term" value="F:electron transfer activity"/>
    <property type="evidence" value="ECO:0007669"/>
    <property type="project" value="InterPro"/>
</dbReference>
<dbReference type="Proteomes" id="UP000315724">
    <property type="component" value="Chromosome"/>
</dbReference>
<keyword evidence="5" id="KW-0175">Coiled coil</keyword>
<dbReference type="OrthoDB" id="127107at2"/>
<dbReference type="Gene3D" id="1.10.760.10">
    <property type="entry name" value="Cytochrome c-like domain"/>
    <property type="match status" value="1"/>
</dbReference>
<dbReference type="GO" id="GO:0046872">
    <property type="term" value="F:metal ion binding"/>
    <property type="evidence" value="ECO:0007669"/>
    <property type="project" value="UniProtKB-KW"/>
</dbReference>
<dbReference type="InterPro" id="IPR036909">
    <property type="entry name" value="Cyt_c-like_dom_sf"/>
</dbReference>
<gene>
    <name evidence="8" type="ORF">Mal48_14430</name>
</gene>
<dbReference type="PANTHER" id="PTHR35889">
    <property type="entry name" value="CYCLOINULO-OLIGOSACCHARIDE FRUCTANOTRANSFERASE-RELATED"/>
    <property type="match status" value="1"/>
</dbReference>
<dbReference type="PANTHER" id="PTHR35889:SF3">
    <property type="entry name" value="F-BOX DOMAIN-CONTAINING PROTEIN"/>
    <property type="match status" value="1"/>
</dbReference>
<dbReference type="GO" id="GO:0020037">
    <property type="term" value="F:heme binding"/>
    <property type="evidence" value="ECO:0007669"/>
    <property type="project" value="InterPro"/>
</dbReference>
<dbReference type="Pfam" id="PF07583">
    <property type="entry name" value="PSCyt2"/>
    <property type="match status" value="1"/>
</dbReference>
<name>A0A517QKS0_9PLAN</name>
<reference evidence="8 9" key="1">
    <citation type="submission" date="2019-02" db="EMBL/GenBank/DDBJ databases">
        <title>Deep-cultivation of Planctomycetes and their phenomic and genomic characterization uncovers novel biology.</title>
        <authorList>
            <person name="Wiegand S."/>
            <person name="Jogler M."/>
            <person name="Boedeker C."/>
            <person name="Pinto D."/>
            <person name="Vollmers J."/>
            <person name="Rivas-Marin E."/>
            <person name="Kohn T."/>
            <person name="Peeters S.H."/>
            <person name="Heuer A."/>
            <person name="Rast P."/>
            <person name="Oberbeckmann S."/>
            <person name="Bunk B."/>
            <person name="Jeske O."/>
            <person name="Meyerdierks A."/>
            <person name="Storesund J.E."/>
            <person name="Kallscheuer N."/>
            <person name="Luecker S."/>
            <person name="Lage O.M."/>
            <person name="Pohl T."/>
            <person name="Merkel B.J."/>
            <person name="Hornburger P."/>
            <person name="Mueller R.-W."/>
            <person name="Bruemmer F."/>
            <person name="Labrenz M."/>
            <person name="Spormann A.M."/>
            <person name="Op den Camp H."/>
            <person name="Overmann J."/>
            <person name="Amann R."/>
            <person name="Jetten M.S.M."/>
            <person name="Mascher T."/>
            <person name="Medema M.H."/>
            <person name="Devos D.P."/>
            <person name="Kaster A.-K."/>
            <person name="Ovreas L."/>
            <person name="Rohde M."/>
            <person name="Galperin M.Y."/>
            <person name="Jogler C."/>
        </authorList>
    </citation>
    <scope>NUCLEOTIDE SEQUENCE [LARGE SCALE GENOMIC DNA]</scope>
    <source>
        <strain evidence="8 9">Mal48</strain>
    </source>
</reference>
<evidence type="ECO:0000256" key="6">
    <source>
        <dbReference type="SAM" id="SignalP"/>
    </source>
</evidence>
<organism evidence="8 9">
    <name type="scientific">Thalassoglobus polymorphus</name>
    <dbReference type="NCBI Taxonomy" id="2527994"/>
    <lineage>
        <taxon>Bacteria</taxon>
        <taxon>Pseudomonadati</taxon>
        <taxon>Planctomycetota</taxon>
        <taxon>Planctomycetia</taxon>
        <taxon>Planctomycetales</taxon>
        <taxon>Planctomycetaceae</taxon>
        <taxon>Thalassoglobus</taxon>
    </lineage>
</organism>
<dbReference type="Pfam" id="PF07587">
    <property type="entry name" value="PSD1"/>
    <property type="match status" value="1"/>
</dbReference>
<feature type="coiled-coil region" evidence="5">
    <location>
        <begin position="398"/>
        <end position="425"/>
    </location>
</feature>
<dbReference type="KEGG" id="tpol:Mal48_14430"/>
<protein>
    <submittedName>
        <fullName evidence="8">Planctomycete cytochrome C</fullName>
    </submittedName>
</protein>
<keyword evidence="1 4" id="KW-0349">Heme</keyword>
<dbReference type="PROSITE" id="PS51007">
    <property type="entry name" value="CYTC"/>
    <property type="match status" value="1"/>
</dbReference>
<evidence type="ECO:0000256" key="2">
    <source>
        <dbReference type="ARBA" id="ARBA00022723"/>
    </source>
</evidence>
<keyword evidence="3 4" id="KW-0408">Iron</keyword>
<evidence type="ECO:0000256" key="4">
    <source>
        <dbReference type="PROSITE-ProRule" id="PRU00433"/>
    </source>
</evidence>
<evidence type="ECO:0000256" key="3">
    <source>
        <dbReference type="ARBA" id="ARBA00023004"/>
    </source>
</evidence>
<dbReference type="InterPro" id="IPR022655">
    <property type="entry name" value="DUF1553"/>
</dbReference>
<keyword evidence="6" id="KW-0732">Signal</keyword>
<evidence type="ECO:0000313" key="8">
    <source>
        <dbReference type="EMBL" id="QDT32201.1"/>
    </source>
</evidence>
<evidence type="ECO:0000313" key="9">
    <source>
        <dbReference type="Proteomes" id="UP000315724"/>
    </source>
</evidence>
<dbReference type="InterPro" id="IPR009056">
    <property type="entry name" value="Cyt_c-like_dom"/>
</dbReference>
<evidence type="ECO:0000256" key="1">
    <source>
        <dbReference type="ARBA" id="ARBA00022617"/>
    </source>
</evidence>
<dbReference type="RefSeq" id="WP_145197323.1">
    <property type="nucleotide sequence ID" value="NZ_CP036267.1"/>
</dbReference>
<dbReference type="SUPFAM" id="SSF46626">
    <property type="entry name" value="Cytochrome c"/>
    <property type="match status" value="1"/>
</dbReference>
<feature type="domain" description="Cytochrome c" evidence="7">
    <location>
        <begin position="23"/>
        <end position="118"/>
    </location>
</feature>
<evidence type="ECO:0000256" key="5">
    <source>
        <dbReference type="SAM" id="Coils"/>
    </source>
</evidence>
<dbReference type="InterPro" id="IPR011429">
    <property type="entry name" value="Cyt_c_Planctomycete-type"/>
</dbReference>
<accession>A0A517QKS0</accession>
<sequence length="830" mass="94381" precursor="true">MLRFAPVCSFICLLMFSPFSVRGADDTGIQFYKEEIEPIFAKNCFECHGNGKAKGGLSLYTRELVLKGGESGPGVDLEDHNLSTILDALNYESYEMPPSGKLPQEQINLVAEWIKRGAPMPVRTDVIEIKEEHGPPQVNEETKNHWSFRPLKQTPVPQVDDRNWQANPIDAFVYQNLKAKGLTPNPQAEKTTLVRRLYYNLLGLPPTPEQVNSFVNDDSPEAYEKLVDSLLESPHYGEHWARYWLDLVRYAESNSFERDDPKPFVWKYRDYVIRSFNEDKPYSQFILEQLAGDELENPTPESIIATGYYRLGQWDDEPADPKLAMYDELDDIIATTSQGMLGLSMNCARCHDHKLDPLPQADYYSMVAFFRNIRRYGVRSGQSVFEASVRSIATPEQEAEHAEELKKYQARVGQLRKELDVVEKGIREQLVGGERDDFKNDSVRLRIIRKHKGKLITQKEFKEYAAKRKAWTELRNHPPQSAEQALAVKEHGIDPPATHILIRGNPTGEGKIVAPIFPTVLTSMTPEITPTVDGKSSGRRLALAKWITDESNPLPVRVFVNRVWQWNYGRGIVRTPNDFGLTGNAPTHPDLLEWLALEFLNNGQSVKKLTKLMVMSNTWKMSSAPNKSSYDKDPLNDNYWRFDMRRLRAEEIRDSILAVNGTINLDKMYGPSIYPIIPAEVLAGQSRPGAGWGKSSEEDRRRRSIYIHIKRSLAVPLLAAFDVADTDFTCPVRFTTTQPTQALGMLNSSFLNEEGEEFAKELKEEAGADASKQVQLALNRVMQRPPTQQEVDRGLKLLKSLENDFGQDKETALKNFCLMALNLNEFVYLD</sequence>
<keyword evidence="9" id="KW-1185">Reference proteome</keyword>
<dbReference type="InterPro" id="IPR011444">
    <property type="entry name" value="DUF1549"/>
</dbReference>
<feature type="signal peptide" evidence="6">
    <location>
        <begin position="1"/>
        <end position="23"/>
    </location>
</feature>
<dbReference type="EMBL" id="CP036267">
    <property type="protein sequence ID" value="QDT32201.1"/>
    <property type="molecule type" value="Genomic_DNA"/>
</dbReference>
<proteinExistence type="predicted"/>
<feature type="chain" id="PRO_5021756175" evidence="6">
    <location>
        <begin position="24"/>
        <end position="830"/>
    </location>
</feature>
<dbReference type="AlphaFoldDB" id="A0A517QKS0"/>
<evidence type="ECO:0000259" key="7">
    <source>
        <dbReference type="PROSITE" id="PS51007"/>
    </source>
</evidence>
<keyword evidence="2 4" id="KW-0479">Metal-binding</keyword>